<evidence type="ECO:0000313" key="3">
    <source>
        <dbReference type="Proteomes" id="UP000649955"/>
    </source>
</evidence>
<keyword evidence="3" id="KW-1185">Reference proteome</keyword>
<sequence>MRQGGAVVYRKREGAPGWPSGRQVRRARVTARSGLIARRPDGGPAKRLSRREEEAARWPSREEAATGPVLHRGTGRAEH</sequence>
<proteinExistence type="predicted"/>
<evidence type="ECO:0000313" key="2">
    <source>
        <dbReference type="EMBL" id="GHF90204.1"/>
    </source>
</evidence>
<reference evidence="3" key="1">
    <citation type="journal article" date="2019" name="Int. J. Syst. Evol. Microbiol.">
        <title>The Global Catalogue of Microorganisms (GCM) 10K type strain sequencing project: providing services to taxonomists for standard genome sequencing and annotation.</title>
        <authorList>
            <consortium name="The Broad Institute Genomics Platform"/>
            <consortium name="The Broad Institute Genome Sequencing Center for Infectious Disease"/>
            <person name="Wu L."/>
            <person name="Ma J."/>
        </authorList>
    </citation>
    <scope>NUCLEOTIDE SEQUENCE [LARGE SCALE GENOMIC DNA]</scope>
    <source>
        <strain evidence="3">CGMCC 4.7680</strain>
    </source>
</reference>
<comment type="caution">
    <text evidence="2">The sequence shown here is derived from an EMBL/GenBank/DDBJ whole genome shotgun (WGS) entry which is preliminary data.</text>
</comment>
<gene>
    <name evidence="2" type="ORF">GCM10017567_00130</name>
</gene>
<feature type="region of interest" description="Disordered" evidence="1">
    <location>
        <begin position="1"/>
        <end position="79"/>
    </location>
</feature>
<name>A0ABQ3JWS2_9PSEU</name>
<accession>A0ABQ3JWS2</accession>
<evidence type="ECO:0000256" key="1">
    <source>
        <dbReference type="SAM" id="MobiDB-lite"/>
    </source>
</evidence>
<dbReference type="Proteomes" id="UP000649955">
    <property type="component" value="Unassembled WGS sequence"/>
</dbReference>
<organism evidence="2 3">
    <name type="scientific">Amycolatopsis bullii</name>
    <dbReference type="NCBI Taxonomy" id="941987"/>
    <lineage>
        <taxon>Bacteria</taxon>
        <taxon>Bacillati</taxon>
        <taxon>Actinomycetota</taxon>
        <taxon>Actinomycetes</taxon>
        <taxon>Pseudonocardiales</taxon>
        <taxon>Pseudonocardiaceae</taxon>
        <taxon>Amycolatopsis</taxon>
    </lineage>
</organism>
<protein>
    <submittedName>
        <fullName evidence="2">Uncharacterized protein</fullName>
    </submittedName>
</protein>
<feature type="compositionally biased region" description="Basic and acidic residues" evidence="1">
    <location>
        <begin position="50"/>
        <end position="64"/>
    </location>
</feature>
<dbReference type="EMBL" id="BNAW01000001">
    <property type="protein sequence ID" value="GHF90204.1"/>
    <property type="molecule type" value="Genomic_DNA"/>
</dbReference>